<feature type="region of interest" description="Disordered" evidence="1">
    <location>
        <begin position="133"/>
        <end position="159"/>
    </location>
</feature>
<feature type="compositionally biased region" description="Low complexity" evidence="1">
    <location>
        <begin position="261"/>
        <end position="298"/>
    </location>
</feature>
<dbReference type="Proteomes" id="UP000274922">
    <property type="component" value="Unassembled WGS sequence"/>
</dbReference>
<reference evidence="3" key="1">
    <citation type="journal article" date="2018" name="Nat. Microbiol.">
        <title>Leveraging single-cell genomics to expand the fungal tree of life.</title>
        <authorList>
            <person name="Ahrendt S.R."/>
            <person name="Quandt C.A."/>
            <person name="Ciobanu D."/>
            <person name="Clum A."/>
            <person name="Salamov A."/>
            <person name="Andreopoulos B."/>
            <person name="Cheng J.F."/>
            <person name="Woyke T."/>
            <person name="Pelin A."/>
            <person name="Henrissat B."/>
            <person name="Reynolds N.K."/>
            <person name="Benny G.L."/>
            <person name="Smith M.E."/>
            <person name="James T.Y."/>
            <person name="Grigoriev I.V."/>
        </authorList>
    </citation>
    <scope>NUCLEOTIDE SEQUENCE [LARGE SCALE GENOMIC DNA]</scope>
    <source>
        <strain evidence="3">ATCC 52028</strain>
    </source>
</reference>
<accession>A0A4P9XBD4</accession>
<feature type="compositionally biased region" description="Low complexity" evidence="1">
    <location>
        <begin position="492"/>
        <end position="516"/>
    </location>
</feature>
<feature type="compositionally biased region" description="Low complexity" evidence="1">
    <location>
        <begin position="217"/>
        <end position="235"/>
    </location>
</feature>
<proteinExistence type="predicted"/>
<organism evidence="2 3">
    <name type="scientific">Caulochytrium protostelioides</name>
    <dbReference type="NCBI Taxonomy" id="1555241"/>
    <lineage>
        <taxon>Eukaryota</taxon>
        <taxon>Fungi</taxon>
        <taxon>Fungi incertae sedis</taxon>
        <taxon>Chytridiomycota</taxon>
        <taxon>Chytridiomycota incertae sedis</taxon>
        <taxon>Chytridiomycetes</taxon>
        <taxon>Caulochytriales</taxon>
        <taxon>Caulochytriaceae</taxon>
        <taxon>Caulochytrium</taxon>
    </lineage>
</organism>
<protein>
    <submittedName>
        <fullName evidence="2">Uncharacterized protein</fullName>
    </submittedName>
</protein>
<evidence type="ECO:0000256" key="1">
    <source>
        <dbReference type="SAM" id="MobiDB-lite"/>
    </source>
</evidence>
<gene>
    <name evidence="2" type="ORF">CXG81DRAFT_17655</name>
</gene>
<feature type="region of interest" description="Disordered" evidence="1">
    <location>
        <begin position="905"/>
        <end position="924"/>
    </location>
</feature>
<feature type="compositionally biased region" description="Pro residues" evidence="1">
    <location>
        <begin position="16"/>
        <end position="37"/>
    </location>
</feature>
<name>A0A4P9XBD4_9FUNG</name>
<feature type="compositionally biased region" description="Pro residues" evidence="1">
    <location>
        <begin position="63"/>
        <end position="74"/>
    </location>
</feature>
<feature type="region of interest" description="Disordered" evidence="1">
    <location>
        <begin position="1"/>
        <end position="118"/>
    </location>
</feature>
<evidence type="ECO:0000313" key="3">
    <source>
        <dbReference type="Proteomes" id="UP000274922"/>
    </source>
</evidence>
<dbReference type="AlphaFoldDB" id="A0A4P9XBD4"/>
<dbReference type="EMBL" id="ML014137">
    <property type="protein sequence ID" value="RKP02685.1"/>
    <property type="molecule type" value="Genomic_DNA"/>
</dbReference>
<dbReference type="STRING" id="1555241.A0A4P9XBD4"/>
<sequence>MLPPPPIAASSAGDPTAPPRPWTPSPSAPDGAVPPPVRAADGRPYAASPTGARDANHHHHHVPPPPPPPPPPRLPASQPYAAHPPVHAYGPPHAYHAAPPAHSGAHGGHWPMTTAASPPAASAAPLAMAAPGPAAGSMPPTSGGGYGARGPVPMPLRATPPPLPVPLPIPRPVASAPAASPSAPAGAPYHRPPSLYHPPHPPSHHGAHPHHPPLPPTHHGYLPHGLASPDPASRAAPPPTPPPAPIPLAHPPAPIPRGHALARPSAASATSPSAHAPAAAPPAGAATGADADAVTAPPNGSKKPLLLFRKGARAGQPRANPFSALASLDQAAGPPAAGSAATSSAATGAAGAARPALARTASGGARSRLRMDQIPEAVAARIMPSFSTRPFPPPAAGAAAVAAAATATPHAPRHGEPAAARRGGGGGGGGEVTNPSRLFQVLQKKRQDRADFTPETHRALLKLLTQSAPPSAAAAAAAKRPLEPDAAARPGVAVKRRAPAAAAAAAPDDGLAPAKGGSPGSPRHSQGLANSPPRRPRGLSSADGAPAAATAPAATVPSSMSLHEILQADYSVRTHLTFTTTTSGPVDLALPFATSAATAAAAARPTDASLAWFQFPLARPAPASTAIMTGVFEKLDRGDPLKPYEQTELDYFREQAALFQGALSHAVTQFLHFSVASNKPPPKPIYYINQTFAALFYYDLGSTATLAMSARPIVRLGPMSPGLVGRLLESGVPVHASPSCDAATLPRDADATRAARIVFVQGRDATRALLAFLLSWRDPRLTRHMAGPPTLIAGKPFLHASVVQAALARSAPRRFLGARDSATTGAAATAAAAVDAVATADDGGTAPAAAAAARHETVHTLELAGYFTPAAVQSLCETVSRAHPDVTVHLRSHRVSRGLNPLQALRKSGDPGAAAHPAPSTRASRVDETLAAVYFRGGRPVRTAAVAESAEWD</sequence>
<feature type="compositionally biased region" description="Low complexity" evidence="1">
    <location>
        <begin position="174"/>
        <end position="194"/>
    </location>
</feature>
<feature type="region of interest" description="Disordered" evidence="1">
    <location>
        <begin position="174"/>
        <end position="304"/>
    </location>
</feature>
<feature type="region of interest" description="Disordered" evidence="1">
    <location>
        <begin position="402"/>
        <end position="434"/>
    </location>
</feature>
<feature type="compositionally biased region" description="Basic residues" evidence="1">
    <location>
        <begin position="202"/>
        <end position="211"/>
    </location>
</feature>
<feature type="compositionally biased region" description="Low complexity" evidence="1">
    <location>
        <begin position="545"/>
        <end position="555"/>
    </location>
</feature>
<evidence type="ECO:0000313" key="2">
    <source>
        <dbReference type="EMBL" id="RKP02685.1"/>
    </source>
</evidence>
<keyword evidence="3" id="KW-1185">Reference proteome</keyword>
<feature type="compositionally biased region" description="Pro residues" evidence="1">
    <location>
        <begin position="236"/>
        <end position="255"/>
    </location>
</feature>
<feature type="region of interest" description="Disordered" evidence="1">
    <location>
        <begin position="492"/>
        <end position="558"/>
    </location>
</feature>
<feature type="compositionally biased region" description="Gly residues" evidence="1">
    <location>
        <begin position="422"/>
        <end position="431"/>
    </location>
</feature>
<feature type="compositionally biased region" description="Low complexity" evidence="1">
    <location>
        <begin position="79"/>
        <end position="118"/>
    </location>
</feature>